<gene>
    <name evidence="1" type="primary">PO21_35</name>
    <name evidence="1" type="ORF">TNCT_671481</name>
</gene>
<reference evidence="1" key="1">
    <citation type="submission" date="2020-07" db="EMBL/GenBank/DDBJ databases">
        <title>Multicomponent nature underlies the extraordinary mechanical properties of spider dragline silk.</title>
        <authorList>
            <person name="Kono N."/>
            <person name="Nakamura H."/>
            <person name="Mori M."/>
            <person name="Yoshida Y."/>
            <person name="Ohtoshi R."/>
            <person name="Malay A.D."/>
            <person name="Moran D.A.P."/>
            <person name="Tomita M."/>
            <person name="Numata K."/>
            <person name="Arakawa K."/>
        </authorList>
    </citation>
    <scope>NUCLEOTIDE SEQUENCE</scope>
</reference>
<protein>
    <submittedName>
        <fullName evidence="1">Retrovirus-related Pol polyprotein from type-1 retrotransposable element R2</fullName>
    </submittedName>
</protein>
<name>A0A8X6H7Y0_TRICU</name>
<evidence type="ECO:0000313" key="1">
    <source>
        <dbReference type="EMBL" id="GFR16865.1"/>
    </source>
</evidence>
<accession>A0A8X6H7Y0</accession>
<dbReference type="AlphaFoldDB" id="A0A8X6H7Y0"/>
<dbReference type="Proteomes" id="UP000887116">
    <property type="component" value="Unassembled WGS sequence"/>
</dbReference>
<dbReference type="EMBL" id="BMAO01007587">
    <property type="protein sequence ID" value="GFR16865.1"/>
    <property type="molecule type" value="Genomic_DNA"/>
</dbReference>
<sequence length="129" mass="14487">MRHNTIFVRVKAIVAFKGPVLDENQVDGSSGLQPDLVAEIDQSIHIIYVTIPFENRAESFQEGNKRKIGKYTSLIPYINSLGFSEVKIMTIYSVGAWDPENDVFLKKVAAGIYLKVFRKLCVFDCVKGS</sequence>
<comment type="caution">
    <text evidence="1">The sequence shown here is derived from an EMBL/GenBank/DDBJ whole genome shotgun (WGS) entry which is preliminary data.</text>
</comment>
<evidence type="ECO:0000313" key="2">
    <source>
        <dbReference type="Proteomes" id="UP000887116"/>
    </source>
</evidence>
<dbReference type="OrthoDB" id="8195432at2759"/>
<proteinExistence type="predicted"/>
<keyword evidence="2" id="KW-1185">Reference proteome</keyword>
<organism evidence="1 2">
    <name type="scientific">Trichonephila clavata</name>
    <name type="common">Joro spider</name>
    <name type="synonym">Nephila clavata</name>
    <dbReference type="NCBI Taxonomy" id="2740835"/>
    <lineage>
        <taxon>Eukaryota</taxon>
        <taxon>Metazoa</taxon>
        <taxon>Ecdysozoa</taxon>
        <taxon>Arthropoda</taxon>
        <taxon>Chelicerata</taxon>
        <taxon>Arachnida</taxon>
        <taxon>Araneae</taxon>
        <taxon>Araneomorphae</taxon>
        <taxon>Entelegynae</taxon>
        <taxon>Araneoidea</taxon>
        <taxon>Nephilidae</taxon>
        <taxon>Trichonephila</taxon>
    </lineage>
</organism>